<dbReference type="InterPro" id="IPR010667">
    <property type="entry name" value="Phage_T4_Gp19"/>
</dbReference>
<dbReference type="RefSeq" id="WP_069965150.1">
    <property type="nucleotide sequence ID" value="NZ_CM124774.1"/>
</dbReference>
<dbReference type="OrthoDB" id="571709at2"/>
<dbReference type="EMBL" id="MJGC01000010">
    <property type="protein sequence ID" value="OEJ77154.1"/>
    <property type="molecule type" value="Genomic_DNA"/>
</dbReference>
<reference evidence="1" key="1">
    <citation type="submission" date="2016-09" db="EMBL/GenBank/DDBJ databases">
        <title>Draft genome of thermotolerant cyanobacterium Desertifilum sp. strain IPPAS B-1220.</title>
        <authorList>
            <person name="Sinetova M.A."/>
            <person name="Bolakhan K."/>
            <person name="Zayadan B.K."/>
            <person name="Mironov K.S."/>
            <person name="Ustinova V."/>
            <person name="Kupriyanova E.V."/>
            <person name="Sidorov R.A."/>
            <person name="Skrypnik A.N."/>
            <person name="Gogoleva N.E."/>
            <person name="Gogolev Y.V."/>
            <person name="Los D.A."/>
        </authorList>
    </citation>
    <scope>NUCLEOTIDE SEQUENCE [LARGE SCALE GENOMIC DNA]</scope>
    <source>
        <strain evidence="1">IPPAS B-1220</strain>
    </source>
</reference>
<dbReference type="NCBIfam" id="TIGR02241">
    <property type="entry name" value="conserved hypothetical phage tail region protein"/>
    <property type="match status" value="1"/>
</dbReference>
<dbReference type="InterPro" id="IPR011747">
    <property type="entry name" value="CHP02241"/>
</dbReference>
<comment type="caution">
    <text evidence="1">The sequence shown here is derived from an EMBL/GenBank/DDBJ whole genome shotgun (WGS) entry which is preliminary data.</text>
</comment>
<accession>A0A1E5QRC3</accession>
<dbReference type="STRING" id="1781255.BH720_00295"/>
<dbReference type="AlphaFoldDB" id="A0A1E5QRC3"/>
<dbReference type="GO" id="GO:0005198">
    <property type="term" value="F:structural molecule activity"/>
    <property type="evidence" value="ECO:0007669"/>
    <property type="project" value="InterPro"/>
</dbReference>
<proteinExistence type="predicted"/>
<gene>
    <name evidence="1" type="ORF">BH720_00295</name>
</gene>
<sequence length="176" mass="20162">MTNLINNFPELLTSCRFYLELKLTGSQDPVDAYFLECKGFKRTQEVIEVCEVTPQKWGLQGTTSGRIIRTKVPGNVKNNNIVLRRGLTVSTTLWKWFDAVQLGQWANKNVQNNQRRDGSLTIYSQAGIAQATFVFQRAWPVSYTVTDFNSSSNELEIEELEIAVEEFMREDVTNRV</sequence>
<organism evidence="1">
    <name type="scientific">Desertifilum tharense IPPAS B-1220</name>
    <dbReference type="NCBI Taxonomy" id="1781255"/>
    <lineage>
        <taxon>Bacteria</taxon>
        <taxon>Bacillati</taxon>
        <taxon>Cyanobacteriota</taxon>
        <taxon>Cyanophyceae</taxon>
        <taxon>Desertifilales</taxon>
        <taxon>Desertifilaceae</taxon>
        <taxon>Desertifilum</taxon>
    </lineage>
</organism>
<name>A0A1E5QRC3_9CYAN</name>
<evidence type="ECO:0000313" key="1">
    <source>
        <dbReference type="EMBL" id="OEJ77154.1"/>
    </source>
</evidence>
<protein>
    <submittedName>
        <fullName evidence="1">Phage tail protein</fullName>
    </submittedName>
</protein>
<dbReference type="Pfam" id="PF06841">
    <property type="entry name" value="Phage_T4_gp19"/>
    <property type="match status" value="1"/>
</dbReference>
<dbReference type="PANTHER" id="PTHR38009">
    <property type="entry name" value="CONSERVED HYPOTHETICAL PHAGE TAIL PROTEIN"/>
    <property type="match status" value="1"/>
</dbReference>
<dbReference type="PANTHER" id="PTHR38009:SF1">
    <property type="entry name" value="CONSERVED HYPOTHETICAL PHAGE TAIL PROTEIN"/>
    <property type="match status" value="1"/>
</dbReference>